<keyword evidence="3" id="KW-0274">FAD</keyword>
<evidence type="ECO:0000313" key="7">
    <source>
        <dbReference type="Proteomes" id="UP001059934"/>
    </source>
</evidence>
<dbReference type="InterPro" id="IPR003953">
    <property type="entry name" value="FAD-dep_OxRdtase_2_FAD-bd"/>
</dbReference>
<name>A0ABY5TPX2_9GAMM</name>
<evidence type="ECO:0000256" key="2">
    <source>
        <dbReference type="ARBA" id="ARBA00022630"/>
    </source>
</evidence>
<comment type="cofactor">
    <cofactor evidence="1">
        <name>FAD</name>
        <dbReference type="ChEBI" id="CHEBI:57692"/>
    </cofactor>
</comment>
<dbReference type="EMBL" id="CP103416">
    <property type="protein sequence ID" value="UVW35874.1"/>
    <property type="molecule type" value="Genomic_DNA"/>
</dbReference>
<dbReference type="SUPFAM" id="SSF56425">
    <property type="entry name" value="Succinate dehydrogenase/fumarate reductase flavoprotein, catalytic domain"/>
    <property type="match status" value="1"/>
</dbReference>
<dbReference type="PRINTS" id="PR00411">
    <property type="entry name" value="PNDRDTASEI"/>
</dbReference>
<evidence type="ECO:0000256" key="1">
    <source>
        <dbReference type="ARBA" id="ARBA00001974"/>
    </source>
</evidence>
<sequence length="496" mass="52527">MKTELHSHPQSSITAAAVEQWHEQYDVIIAGFGGAGACAAIAAADAGSSVLICDVASGSGGSTALSSAELYLGAGTRVQKACGYNDSIEAMYDYLMVSNGPEADSAKTRAYCEGSVEHFNWLVDLGVPFNDSEFKARAIVATTDDGLLYTGSEKAWPYVTTIRPAPRGHNLAIKGDHGGPLFMQILTAAAIQRGVEISFETRALRLIEDRGEVVGLVVRRDMQERFVGCNQGVILSAGGFVMNPEMLAQYAPDLLRCNLPIGNAGDTGSGILIGQGMGAAVNNMHQGFVSLPFYPPSSLTFGIFINAHGKRFINEDCYHGRVGAHVLQQPPGPVYLVLSVEDYGKYETHSYLGAEIAATGETLAELVAELDLPEGQLGQTIELYNRHAKQLADPEFHKAGEWLKPLTAPYVALDCTPGRGVNMPYFTLGGLDTRVSGEVLTESGAVIPGLYAAGRTACGVPRRADGYASGISVGDASFSGRMAGAAAAAREKQQRK</sequence>
<feature type="domain" description="FAD-dependent oxidoreductase 2 FAD-binding" evidence="5">
    <location>
        <begin position="26"/>
        <end position="459"/>
    </location>
</feature>
<evidence type="ECO:0000259" key="5">
    <source>
        <dbReference type="Pfam" id="PF00890"/>
    </source>
</evidence>
<proteinExistence type="predicted"/>
<dbReference type="Gene3D" id="3.50.50.60">
    <property type="entry name" value="FAD/NAD(P)-binding domain"/>
    <property type="match status" value="1"/>
</dbReference>
<protein>
    <submittedName>
        <fullName evidence="6">FAD-dependent oxidoreductase</fullName>
    </submittedName>
</protein>
<dbReference type="InterPro" id="IPR036188">
    <property type="entry name" value="FAD/NAD-bd_sf"/>
</dbReference>
<dbReference type="Proteomes" id="UP001059934">
    <property type="component" value="Chromosome"/>
</dbReference>
<gene>
    <name evidence="6" type="ORF">NYF23_04495</name>
</gene>
<dbReference type="NCBIfam" id="NF005510">
    <property type="entry name" value="PRK07121.1-3"/>
    <property type="match status" value="1"/>
</dbReference>
<keyword evidence="2" id="KW-0285">Flavoprotein</keyword>
<evidence type="ECO:0000313" key="6">
    <source>
        <dbReference type="EMBL" id="UVW35874.1"/>
    </source>
</evidence>
<dbReference type="Pfam" id="PF00890">
    <property type="entry name" value="FAD_binding_2"/>
    <property type="match status" value="1"/>
</dbReference>
<reference evidence="6" key="1">
    <citation type="submission" date="2022-08" db="EMBL/GenBank/DDBJ databases">
        <title>Catabolic pathway analysis in culturable SAR92 clade bacteria reveals their overlooked roles in DMSP degradation in coastal seas.</title>
        <authorList>
            <person name="He X."/>
            <person name="Zhang X."/>
            <person name="Zhang Y."/>
        </authorList>
    </citation>
    <scope>NUCLEOTIDE SEQUENCE</scope>
    <source>
        <strain evidence="6">H455</strain>
    </source>
</reference>
<organism evidence="6 7">
    <name type="scientific">SAR92 clade bacterium H455</name>
    <dbReference type="NCBI Taxonomy" id="2974818"/>
    <lineage>
        <taxon>Bacteria</taxon>
        <taxon>Pseudomonadati</taxon>
        <taxon>Pseudomonadota</taxon>
        <taxon>Gammaproteobacteria</taxon>
        <taxon>Cellvibrionales</taxon>
        <taxon>Porticoccaceae</taxon>
        <taxon>SAR92 clade</taxon>
    </lineage>
</organism>
<keyword evidence="4" id="KW-0560">Oxidoreductase</keyword>
<accession>A0ABY5TPX2</accession>
<keyword evidence="7" id="KW-1185">Reference proteome</keyword>
<evidence type="ECO:0000256" key="4">
    <source>
        <dbReference type="ARBA" id="ARBA00023002"/>
    </source>
</evidence>
<dbReference type="InterPro" id="IPR027477">
    <property type="entry name" value="Succ_DH/fumarate_Rdtase_cat_sf"/>
</dbReference>
<dbReference type="SUPFAM" id="SSF51905">
    <property type="entry name" value="FAD/NAD(P)-binding domain"/>
    <property type="match status" value="1"/>
</dbReference>
<dbReference type="InterPro" id="IPR050315">
    <property type="entry name" value="FAD-oxidoreductase_2"/>
</dbReference>
<evidence type="ECO:0000256" key="3">
    <source>
        <dbReference type="ARBA" id="ARBA00022827"/>
    </source>
</evidence>
<dbReference type="PANTHER" id="PTHR43400">
    <property type="entry name" value="FUMARATE REDUCTASE"/>
    <property type="match status" value="1"/>
</dbReference>
<dbReference type="PANTHER" id="PTHR43400:SF10">
    <property type="entry name" value="3-OXOSTEROID 1-DEHYDROGENASE"/>
    <property type="match status" value="1"/>
</dbReference>
<dbReference type="Gene3D" id="3.90.700.10">
    <property type="entry name" value="Succinate dehydrogenase/fumarate reductase flavoprotein, catalytic domain"/>
    <property type="match status" value="1"/>
</dbReference>